<dbReference type="InterPro" id="IPR011576">
    <property type="entry name" value="Pyridox_Oxase_N"/>
</dbReference>
<dbReference type="InterPro" id="IPR012349">
    <property type="entry name" value="Split_barrel_FMN-bd"/>
</dbReference>
<dbReference type="OrthoDB" id="3693562at2"/>
<evidence type="ECO:0000256" key="1">
    <source>
        <dbReference type="ARBA" id="ARBA00023002"/>
    </source>
</evidence>
<keyword evidence="1" id="KW-0560">Oxidoreductase</keyword>
<dbReference type="InterPro" id="IPR052019">
    <property type="entry name" value="F420H2_bilvrd_red/Heme_oxyg"/>
</dbReference>
<accession>A0A222VNR3</accession>
<sequence length="144" mass="15928">MTSAASSTRFTSQELRYLAGQRLGRLATVQRNGTLQNSPVGFHYNDDTETIDIIGFDMAGSQKFRNVAANGKVAFVVDDVRSVRPWRVRCLEIRGYAEAVDPPERRAGVDGAIIRIHPTRIISFGLDDADVDPHDLVADRRDVG</sequence>
<proteinExistence type="predicted"/>
<dbReference type="RefSeq" id="WP_091797022.1">
    <property type="nucleotide sequence ID" value="NZ_CP016353.1"/>
</dbReference>
<reference evidence="3 4" key="1">
    <citation type="submission" date="2016-10" db="EMBL/GenBank/DDBJ databases">
        <authorList>
            <person name="de Groot N.N."/>
        </authorList>
    </citation>
    <scope>NUCLEOTIDE SEQUENCE [LARGE SCALE GENOMIC DNA]</scope>
    <source>
        <strain evidence="3 4">CGMCC 4.5506</strain>
    </source>
</reference>
<dbReference type="Gene3D" id="2.30.110.10">
    <property type="entry name" value="Electron Transport, Fmn-binding Protein, Chain A"/>
    <property type="match status" value="1"/>
</dbReference>
<name>A0A222VNR3_9PSEU</name>
<dbReference type="Pfam" id="PF01243">
    <property type="entry name" value="PNPOx_N"/>
    <property type="match status" value="1"/>
</dbReference>
<dbReference type="NCBIfam" id="TIGR04023">
    <property type="entry name" value="PPOX_MSMEG_5819"/>
    <property type="match status" value="1"/>
</dbReference>
<dbReference type="KEGG" id="pmad:BAY61_11680"/>
<gene>
    <name evidence="3" type="ORF">SAMN05421630_101707</name>
</gene>
<dbReference type="PANTHER" id="PTHR35176:SF6">
    <property type="entry name" value="HEME OXYGENASE HI_0854-RELATED"/>
    <property type="match status" value="1"/>
</dbReference>
<dbReference type="EMBL" id="FMZE01000001">
    <property type="protein sequence ID" value="SDC17757.1"/>
    <property type="molecule type" value="Genomic_DNA"/>
</dbReference>
<dbReference type="AlphaFoldDB" id="A0A222VNR3"/>
<evidence type="ECO:0000313" key="4">
    <source>
        <dbReference type="Proteomes" id="UP000199494"/>
    </source>
</evidence>
<protein>
    <submittedName>
        <fullName evidence="3">Pyridoxamine 5'-phosphate oxidase family protein</fullName>
    </submittedName>
</protein>
<dbReference type="Proteomes" id="UP000199494">
    <property type="component" value="Unassembled WGS sequence"/>
</dbReference>
<dbReference type="STRING" id="530584.SAMN05421630_101707"/>
<evidence type="ECO:0000313" key="3">
    <source>
        <dbReference type="EMBL" id="SDC17757.1"/>
    </source>
</evidence>
<dbReference type="GO" id="GO:0070967">
    <property type="term" value="F:coenzyme F420 binding"/>
    <property type="evidence" value="ECO:0007669"/>
    <property type="project" value="TreeGrafter"/>
</dbReference>
<dbReference type="InterPro" id="IPR024031">
    <property type="entry name" value="MSMEG_5819/OxyR"/>
</dbReference>
<evidence type="ECO:0000259" key="2">
    <source>
        <dbReference type="Pfam" id="PF01243"/>
    </source>
</evidence>
<dbReference type="SUPFAM" id="SSF50475">
    <property type="entry name" value="FMN-binding split barrel"/>
    <property type="match status" value="1"/>
</dbReference>
<dbReference type="GO" id="GO:0005829">
    <property type="term" value="C:cytosol"/>
    <property type="evidence" value="ECO:0007669"/>
    <property type="project" value="TreeGrafter"/>
</dbReference>
<keyword evidence="4" id="KW-1185">Reference proteome</keyword>
<dbReference type="GO" id="GO:0016627">
    <property type="term" value="F:oxidoreductase activity, acting on the CH-CH group of donors"/>
    <property type="evidence" value="ECO:0007669"/>
    <property type="project" value="TreeGrafter"/>
</dbReference>
<feature type="domain" description="Pyridoxamine 5'-phosphate oxidase N-terminal" evidence="2">
    <location>
        <begin position="17"/>
        <end position="109"/>
    </location>
</feature>
<dbReference type="PANTHER" id="PTHR35176">
    <property type="entry name" value="HEME OXYGENASE HI_0854-RELATED"/>
    <property type="match status" value="1"/>
</dbReference>
<organism evidence="3 4">
    <name type="scientific">Prauserella marina</name>
    <dbReference type="NCBI Taxonomy" id="530584"/>
    <lineage>
        <taxon>Bacteria</taxon>
        <taxon>Bacillati</taxon>
        <taxon>Actinomycetota</taxon>
        <taxon>Actinomycetes</taxon>
        <taxon>Pseudonocardiales</taxon>
        <taxon>Pseudonocardiaceae</taxon>
        <taxon>Prauserella</taxon>
    </lineage>
</organism>